<dbReference type="NCBIfam" id="TIGR01587">
    <property type="entry name" value="cas3_core"/>
    <property type="match status" value="1"/>
</dbReference>
<dbReference type="CDD" id="cd17930">
    <property type="entry name" value="DEXHc_cas3"/>
    <property type="match status" value="1"/>
</dbReference>
<keyword evidence="13" id="KW-0255">Endonuclease</keyword>
<feature type="domain" description="Helicase C-terminal" evidence="11">
    <location>
        <begin position="455"/>
        <end position="623"/>
    </location>
</feature>
<dbReference type="GO" id="GO:0051607">
    <property type="term" value="P:defense response to virus"/>
    <property type="evidence" value="ECO:0007669"/>
    <property type="project" value="UniProtKB-KW"/>
</dbReference>
<dbReference type="GO" id="GO:0046872">
    <property type="term" value="F:metal ion binding"/>
    <property type="evidence" value="ECO:0007669"/>
    <property type="project" value="UniProtKB-KW"/>
</dbReference>
<evidence type="ECO:0000259" key="11">
    <source>
        <dbReference type="PROSITE" id="PS51194"/>
    </source>
</evidence>
<comment type="similarity">
    <text evidence="2">In the central section; belongs to the CRISPR-associated helicase Cas3 family.</text>
</comment>
<evidence type="ECO:0000313" key="13">
    <source>
        <dbReference type="EMBL" id="SHN73226.1"/>
    </source>
</evidence>
<dbReference type="InterPro" id="IPR006474">
    <property type="entry name" value="Helicase_Cas3_CRISPR-ass_core"/>
</dbReference>
<evidence type="ECO:0000256" key="5">
    <source>
        <dbReference type="ARBA" id="ARBA00022741"/>
    </source>
</evidence>
<dbReference type="CDD" id="cd09641">
    <property type="entry name" value="Cas3''_I"/>
    <property type="match status" value="1"/>
</dbReference>
<dbReference type="GO" id="GO:0016787">
    <property type="term" value="F:hydrolase activity"/>
    <property type="evidence" value="ECO:0007669"/>
    <property type="project" value="UniProtKB-KW"/>
</dbReference>
<protein>
    <submittedName>
        <fullName evidence="13">CRISPR-associated endonuclease/helicase Cas3</fullName>
    </submittedName>
</protein>
<dbReference type="InterPro" id="IPR001650">
    <property type="entry name" value="Helicase_C-like"/>
</dbReference>
<dbReference type="GO" id="GO:0004386">
    <property type="term" value="F:helicase activity"/>
    <property type="evidence" value="ECO:0007669"/>
    <property type="project" value="UniProtKB-KW"/>
</dbReference>
<dbReference type="Pfam" id="PF22590">
    <property type="entry name" value="Cas3-like_C_2"/>
    <property type="match status" value="1"/>
</dbReference>
<dbReference type="InterPro" id="IPR014001">
    <property type="entry name" value="Helicase_ATP-bd"/>
</dbReference>
<dbReference type="InterPro" id="IPR027417">
    <property type="entry name" value="P-loop_NTPase"/>
</dbReference>
<evidence type="ECO:0000256" key="7">
    <source>
        <dbReference type="ARBA" id="ARBA00022806"/>
    </source>
</evidence>
<dbReference type="InterPro" id="IPR006483">
    <property type="entry name" value="CRISPR-assoc_Cas3_HD"/>
</dbReference>
<evidence type="ECO:0000256" key="4">
    <source>
        <dbReference type="ARBA" id="ARBA00022723"/>
    </source>
</evidence>
<dbReference type="NCBIfam" id="TIGR01596">
    <property type="entry name" value="cas3_HD"/>
    <property type="match status" value="1"/>
</dbReference>
<dbReference type="InterPro" id="IPR011545">
    <property type="entry name" value="DEAD/DEAH_box_helicase_dom"/>
</dbReference>
<evidence type="ECO:0000256" key="1">
    <source>
        <dbReference type="ARBA" id="ARBA00006847"/>
    </source>
</evidence>
<keyword evidence="3" id="KW-0540">Nuclease</keyword>
<feature type="domain" description="Helicase ATP-binding" evidence="10">
    <location>
        <begin position="249"/>
        <end position="426"/>
    </location>
</feature>
<dbReference type="InterPro" id="IPR054712">
    <property type="entry name" value="Cas3-like_dom"/>
</dbReference>
<evidence type="ECO:0000256" key="3">
    <source>
        <dbReference type="ARBA" id="ARBA00022722"/>
    </source>
</evidence>
<keyword evidence="7 13" id="KW-0347">Helicase</keyword>
<gene>
    <name evidence="13" type="ORF">SAMN02745728_02393</name>
</gene>
<dbReference type="PROSITE" id="PS51192">
    <property type="entry name" value="HELICASE_ATP_BIND_1"/>
    <property type="match status" value="1"/>
</dbReference>
<dbReference type="Proteomes" id="UP000186469">
    <property type="component" value="Unassembled WGS sequence"/>
</dbReference>
<dbReference type="GO" id="GO:0005524">
    <property type="term" value="F:ATP binding"/>
    <property type="evidence" value="ECO:0007669"/>
    <property type="project" value="UniProtKB-KW"/>
</dbReference>
<keyword evidence="4" id="KW-0479">Metal-binding</keyword>
<evidence type="ECO:0000256" key="2">
    <source>
        <dbReference type="ARBA" id="ARBA00009046"/>
    </source>
</evidence>
<dbReference type="SUPFAM" id="SSF52540">
    <property type="entry name" value="P-loop containing nucleoside triphosphate hydrolases"/>
    <property type="match status" value="1"/>
</dbReference>
<evidence type="ECO:0000256" key="6">
    <source>
        <dbReference type="ARBA" id="ARBA00022801"/>
    </source>
</evidence>
<reference evidence="13 14" key="1">
    <citation type="submission" date="2016-12" db="EMBL/GenBank/DDBJ databases">
        <authorList>
            <person name="Song W.-J."/>
            <person name="Kurnit D.M."/>
        </authorList>
    </citation>
    <scope>NUCLEOTIDE SEQUENCE [LARGE SCALE GENOMIC DNA]</scope>
    <source>
        <strain evidence="13 14">DSM 11393</strain>
    </source>
</reference>
<evidence type="ECO:0000256" key="9">
    <source>
        <dbReference type="ARBA" id="ARBA00023118"/>
    </source>
</evidence>
<name>A0A1M7TRD0_9BACT</name>
<evidence type="ECO:0000259" key="12">
    <source>
        <dbReference type="PROSITE" id="PS51643"/>
    </source>
</evidence>
<evidence type="ECO:0000256" key="8">
    <source>
        <dbReference type="ARBA" id="ARBA00022840"/>
    </source>
</evidence>
<dbReference type="InterPro" id="IPR038257">
    <property type="entry name" value="CRISPR-assoc_Cas3_HD_sf"/>
</dbReference>
<keyword evidence="5" id="KW-0547">Nucleotide-binding</keyword>
<organism evidence="13 14">
    <name type="scientific">Desulfovibrio litoralis DSM 11393</name>
    <dbReference type="NCBI Taxonomy" id="1121455"/>
    <lineage>
        <taxon>Bacteria</taxon>
        <taxon>Pseudomonadati</taxon>
        <taxon>Thermodesulfobacteriota</taxon>
        <taxon>Desulfovibrionia</taxon>
        <taxon>Desulfovibrionales</taxon>
        <taxon>Desulfovibrionaceae</taxon>
        <taxon>Desulfovibrio</taxon>
    </lineage>
</organism>
<keyword evidence="9" id="KW-0051">Antiviral defense</keyword>
<keyword evidence="6" id="KW-0378">Hydrolase</keyword>
<accession>A0A1M7TRD0</accession>
<evidence type="ECO:0000313" key="14">
    <source>
        <dbReference type="Proteomes" id="UP000186469"/>
    </source>
</evidence>
<sequence>MTHSYLAHSENRDGNTHLLKDHLTNTQKLIKTFANNKTQEKMLSLVALLHDLGKYQEEFQAYLKNGGQRGSVPHARWGAIVARQLDCHELSFCINGHHKGLENSIAWEKEDTVVDVDKGEDKKWQELYKLFLTDMSIRHKEFVQALRDLLAELKACSYNKLERELLTRFIFSCLTDADWLDTESHFSPDKAELRGGKKLDLENCLKQIEAIFQGFESHQASLKEINVLRNQARKQALEKANGKVDFYSLNLPTGLGKTLTSFHWALEHARANKLKRIIIVLPYVNIIDQTAALLKKYFGEDNILEHHASFNEENKEETKSINEETDKKKLACENWDYPIIVTTTVQFYESLFSNKPSKSRKIHNIANSVVILDEVQTLSKELVLPTLDMLKDVQKVMNTSFVFCTATMPAFEKHENFNGVERLIPLVDNAEELFNKTKRVNFNLLNELNPLSIDDLKTQVILTGERGKSTLVIFNTKQITKDFYLSLSVMKNWEKSYHLSTNMCPVHRKAVIENIRADLKNKVKILVVSTQLIEAGVDFDFPCVFRAIAPLESIIQAAGRCNREGSMAQKGEVYLFELENAIYPSGAYKTEMELAKLLIKDNVQRLDEYSFFKNYYQQVMSLYIETKKITPVREAYDFEKVNSMYKLIDNATQSIFIYQYNDESKELYRKIEEKQSLGLKPSRSDFRKLQVYSVQVYPNFFQKTKGLYREINGVIVWDGKYNETLGLDIDNQNLETLFV</sequence>
<feature type="domain" description="HD Cas3-type" evidence="12">
    <location>
        <begin position="12"/>
        <end position="180"/>
    </location>
</feature>
<dbReference type="PROSITE" id="PS51643">
    <property type="entry name" value="HD_CAS3"/>
    <property type="match status" value="1"/>
</dbReference>
<dbReference type="SMART" id="SM00487">
    <property type="entry name" value="DEXDc"/>
    <property type="match status" value="1"/>
</dbReference>
<dbReference type="Pfam" id="PF18019">
    <property type="entry name" value="Cas3_HD"/>
    <property type="match status" value="1"/>
</dbReference>
<proteinExistence type="inferred from homology"/>
<dbReference type="OrthoDB" id="9810236at2"/>
<evidence type="ECO:0000259" key="10">
    <source>
        <dbReference type="PROSITE" id="PS51192"/>
    </source>
</evidence>
<keyword evidence="8" id="KW-0067">ATP-binding</keyword>
<dbReference type="EMBL" id="FRDI01000021">
    <property type="protein sequence ID" value="SHN73226.1"/>
    <property type="molecule type" value="Genomic_DNA"/>
</dbReference>
<dbReference type="Gene3D" id="1.10.3210.30">
    <property type="match status" value="1"/>
</dbReference>
<keyword evidence="14" id="KW-1185">Reference proteome</keyword>
<dbReference type="Gene3D" id="3.40.50.300">
    <property type="entry name" value="P-loop containing nucleotide triphosphate hydrolases"/>
    <property type="match status" value="2"/>
</dbReference>
<dbReference type="GO" id="GO:0004519">
    <property type="term" value="F:endonuclease activity"/>
    <property type="evidence" value="ECO:0007669"/>
    <property type="project" value="UniProtKB-KW"/>
</dbReference>
<dbReference type="Pfam" id="PF00270">
    <property type="entry name" value="DEAD"/>
    <property type="match status" value="1"/>
</dbReference>
<dbReference type="STRING" id="1121455.SAMN02745728_02393"/>
<comment type="similarity">
    <text evidence="1">In the N-terminal section; belongs to the CRISPR-associated nuclease Cas3-HD family.</text>
</comment>
<dbReference type="RefSeq" id="WP_072698051.1">
    <property type="nucleotide sequence ID" value="NZ_FRDI01000021.1"/>
</dbReference>
<dbReference type="SUPFAM" id="SSF109604">
    <property type="entry name" value="HD-domain/PDEase-like"/>
    <property type="match status" value="1"/>
</dbReference>
<dbReference type="GO" id="GO:0003676">
    <property type="term" value="F:nucleic acid binding"/>
    <property type="evidence" value="ECO:0007669"/>
    <property type="project" value="InterPro"/>
</dbReference>
<dbReference type="PROSITE" id="PS51194">
    <property type="entry name" value="HELICASE_CTER"/>
    <property type="match status" value="1"/>
</dbReference>
<dbReference type="AlphaFoldDB" id="A0A1M7TRD0"/>